<keyword evidence="5" id="KW-1185">Reference proteome</keyword>
<dbReference type="EMBL" id="JACBZP010000001">
    <property type="protein sequence ID" value="NYI66788.1"/>
    <property type="molecule type" value="Genomic_DNA"/>
</dbReference>
<protein>
    <recommendedName>
        <fullName evidence="3">HNH nuclease domain-containing protein</fullName>
    </recommendedName>
</protein>
<evidence type="ECO:0000313" key="4">
    <source>
        <dbReference type="EMBL" id="NYI66788.1"/>
    </source>
</evidence>
<dbReference type="GO" id="GO:0003676">
    <property type="term" value="F:nucleic acid binding"/>
    <property type="evidence" value="ECO:0007669"/>
    <property type="project" value="InterPro"/>
</dbReference>
<dbReference type="RefSeq" id="WP_179426367.1">
    <property type="nucleotide sequence ID" value="NZ_JACBZP010000001.1"/>
</dbReference>
<dbReference type="Pfam" id="PF02720">
    <property type="entry name" value="DUF222"/>
    <property type="match status" value="1"/>
</dbReference>
<dbReference type="GO" id="GO:0008270">
    <property type="term" value="F:zinc ion binding"/>
    <property type="evidence" value="ECO:0007669"/>
    <property type="project" value="InterPro"/>
</dbReference>
<proteinExistence type="inferred from homology"/>
<reference evidence="4 5" key="1">
    <citation type="submission" date="2020-07" db="EMBL/GenBank/DDBJ databases">
        <title>Sequencing the genomes of 1000 actinobacteria strains.</title>
        <authorList>
            <person name="Klenk H.-P."/>
        </authorList>
    </citation>
    <scope>NUCLEOTIDE SEQUENCE [LARGE SCALE GENOMIC DNA]</scope>
    <source>
        <strain evidence="4 5">DSM 26341</strain>
    </source>
</reference>
<feature type="region of interest" description="Disordered" evidence="2">
    <location>
        <begin position="65"/>
        <end position="93"/>
    </location>
</feature>
<dbReference type="InterPro" id="IPR002711">
    <property type="entry name" value="HNH"/>
</dbReference>
<dbReference type="AlphaFoldDB" id="A0A7Z0D1C7"/>
<evidence type="ECO:0000313" key="5">
    <source>
        <dbReference type="Proteomes" id="UP000539111"/>
    </source>
</evidence>
<dbReference type="GO" id="GO:0004519">
    <property type="term" value="F:endonuclease activity"/>
    <property type="evidence" value="ECO:0007669"/>
    <property type="project" value="InterPro"/>
</dbReference>
<evidence type="ECO:0000256" key="1">
    <source>
        <dbReference type="ARBA" id="ARBA00023450"/>
    </source>
</evidence>
<dbReference type="CDD" id="cd00085">
    <property type="entry name" value="HNHc"/>
    <property type="match status" value="1"/>
</dbReference>
<feature type="domain" description="HNH nuclease" evidence="3">
    <location>
        <begin position="389"/>
        <end position="444"/>
    </location>
</feature>
<dbReference type="Proteomes" id="UP000539111">
    <property type="component" value="Unassembled WGS sequence"/>
</dbReference>
<comment type="caution">
    <text evidence="4">The sequence shown here is derived from an EMBL/GenBank/DDBJ whole genome shotgun (WGS) entry which is preliminary data.</text>
</comment>
<sequence length="525" mass="57174">MKKAAGPSESAADDAAPGAPSFDELAQIDESTLDAGELLRAVGDCAKAMAFFQARQTEFLAAFGGQRTDPDKQFPGGKAASASSPAEASEPADDDAGVIADAAAPDGTAAPDASGESSTGRRRAFRASLADLLLRWAGDEVACELDIAGVTGTTRLLDGMLVVSCLPQVLAALKAGRLSARRFRKIVDAARNLPAGLAGELDDAVADWDEGITFDTFGRRTRRWLITKQALLAEENRQRTTRDRSVQFSPDRDGSAWLTLFGPADRLRSLFNRVDTAARAHDGSQEIDWGEPDARTLDQLRFDLLTGVQVRTQGGREVDPARYRITVTVPFATLLGAELPGDMAGYGPIPAPMARQIAAGSDWIERLLTDPATGRPLDADRNRYRLSSRMKDFIRTRDRECTLPSCSKPAGACEIDHLIPWIDGQTGGLSEKANLHPVCKSHHQAKTAKRFTVEVRPRPSAPSSRWHTGPRILRWTLPTGRHYDVMDDHDPTAAGLELDALHRAARRGTIGQIKRQRHRRRRKHC</sequence>
<dbReference type="InterPro" id="IPR003615">
    <property type="entry name" value="HNH_nuc"/>
</dbReference>
<organism evidence="4 5">
    <name type="scientific">Spelaeicoccus albus</name>
    <dbReference type="NCBI Taxonomy" id="1280376"/>
    <lineage>
        <taxon>Bacteria</taxon>
        <taxon>Bacillati</taxon>
        <taxon>Actinomycetota</taxon>
        <taxon>Actinomycetes</taxon>
        <taxon>Micrococcales</taxon>
        <taxon>Brevibacteriaceae</taxon>
        <taxon>Spelaeicoccus</taxon>
    </lineage>
</organism>
<evidence type="ECO:0000259" key="3">
    <source>
        <dbReference type="SMART" id="SM00507"/>
    </source>
</evidence>
<dbReference type="InterPro" id="IPR003870">
    <property type="entry name" value="DUF222"/>
</dbReference>
<dbReference type="SMART" id="SM00507">
    <property type="entry name" value="HNHc"/>
    <property type="match status" value="1"/>
</dbReference>
<feature type="compositionally biased region" description="Low complexity" evidence="2">
    <location>
        <begin position="1"/>
        <end position="21"/>
    </location>
</feature>
<dbReference type="Pfam" id="PF01844">
    <property type="entry name" value="HNH"/>
    <property type="match status" value="1"/>
</dbReference>
<gene>
    <name evidence="4" type="ORF">BJY26_001094</name>
</gene>
<dbReference type="Gene3D" id="1.10.30.50">
    <property type="match status" value="1"/>
</dbReference>
<evidence type="ECO:0000256" key="2">
    <source>
        <dbReference type="SAM" id="MobiDB-lite"/>
    </source>
</evidence>
<feature type="compositionally biased region" description="Low complexity" evidence="2">
    <location>
        <begin position="79"/>
        <end position="89"/>
    </location>
</feature>
<accession>A0A7Z0D1C7</accession>
<feature type="region of interest" description="Disordered" evidence="2">
    <location>
        <begin position="1"/>
        <end position="28"/>
    </location>
</feature>
<name>A0A7Z0D1C7_9MICO</name>
<comment type="similarity">
    <text evidence="1">Belongs to the Rv1128c/1148c/1588c/1702c/1945/3466 family.</text>
</comment>